<evidence type="ECO:0000256" key="1">
    <source>
        <dbReference type="SAM" id="Coils"/>
    </source>
</evidence>
<dbReference type="InterPro" id="IPR006668">
    <property type="entry name" value="Mg_transptr_MgtE_intracell_dom"/>
</dbReference>
<protein>
    <recommendedName>
        <fullName evidence="3">Magnesium transporter MgtE intracellular domain-containing protein</fullName>
    </recommendedName>
</protein>
<dbReference type="SUPFAM" id="SSF158791">
    <property type="entry name" value="MgtE N-terminal domain-like"/>
    <property type="match status" value="1"/>
</dbReference>
<dbReference type="Proteomes" id="UP000830167">
    <property type="component" value="Chromosome"/>
</dbReference>
<gene>
    <name evidence="4" type="ORF">LSG31_15820</name>
</gene>
<keyword evidence="5" id="KW-1185">Reference proteome</keyword>
<name>A0ABY4CH72_9BACL</name>
<evidence type="ECO:0000256" key="2">
    <source>
        <dbReference type="SAM" id="Phobius"/>
    </source>
</evidence>
<evidence type="ECO:0000313" key="4">
    <source>
        <dbReference type="EMBL" id="UOF89359.1"/>
    </source>
</evidence>
<evidence type="ECO:0000313" key="5">
    <source>
        <dbReference type="Proteomes" id="UP000830167"/>
    </source>
</evidence>
<sequence length="187" mass="20915">MGAKEKKNRFQWFLYIVCIPVLFTLLLSMVVLSMLGFPVIGKLKTVFHSMYTHGNATNVQKTANQKQTTANQNSNGNLQAAIRQLQSKNQQLNQSNNSDNQEISALQQQVKQLRQQLTAANQVSQTYVDQAKVYAAMQPDQAAKIIQQLPENVALQVLSHLQQTTEAAIFDKMDPKTAANYLAKLAH</sequence>
<dbReference type="Gene3D" id="1.25.60.10">
    <property type="entry name" value="MgtE N-terminal domain-like"/>
    <property type="match status" value="1"/>
</dbReference>
<feature type="coiled-coil region" evidence="1">
    <location>
        <begin position="71"/>
        <end position="123"/>
    </location>
</feature>
<feature type="domain" description="Magnesium transporter MgtE intracellular" evidence="3">
    <location>
        <begin position="127"/>
        <end position="186"/>
    </location>
</feature>
<dbReference type="Pfam" id="PF03448">
    <property type="entry name" value="MgtE_N"/>
    <property type="match status" value="1"/>
</dbReference>
<keyword evidence="2" id="KW-0472">Membrane</keyword>
<keyword evidence="2" id="KW-1133">Transmembrane helix</keyword>
<proteinExistence type="predicted"/>
<dbReference type="InterPro" id="IPR038076">
    <property type="entry name" value="MgtE_N_sf"/>
</dbReference>
<organism evidence="4 5">
    <name type="scientific">Fodinisporobacter ferrooxydans</name>
    <dbReference type="NCBI Taxonomy" id="2901836"/>
    <lineage>
        <taxon>Bacteria</taxon>
        <taxon>Bacillati</taxon>
        <taxon>Bacillota</taxon>
        <taxon>Bacilli</taxon>
        <taxon>Bacillales</taxon>
        <taxon>Alicyclobacillaceae</taxon>
        <taxon>Fodinisporobacter</taxon>
    </lineage>
</organism>
<keyword evidence="2" id="KW-0812">Transmembrane</keyword>
<accession>A0ABY4CH72</accession>
<feature type="transmembrane region" description="Helical" evidence="2">
    <location>
        <begin position="12"/>
        <end position="40"/>
    </location>
</feature>
<evidence type="ECO:0000259" key="3">
    <source>
        <dbReference type="Pfam" id="PF03448"/>
    </source>
</evidence>
<dbReference type="EMBL" id="CP089291">
    <property type="protein sequence ID" value="UOF89359.1"/>
    <property type="molecule type" value="Genomic_DNA"/>
</dbReference>
<keyword evidence="1" id="KW-0175">Coiled coil</keyword>
<reference evidence="4" key="1">
    <citation type="submission" date="2021-12" db="EMBL/GenBank/DDBJ databases">
        <title>Alicyclobacillaceae gen. nov., sp. nov., isolated from chalcocite enrichment system.</title>
        <authorList>
            <person name="Jiang Z."/>
        </authorList>
    </citation>
    <scope>NUCLEOTIDE SEQUENCE</scope>
    <source>
        <strain evidence="4">MYW30-H2</strain>
    </source>
</reference>
<dbReference type="RefSeq" id="WP_347436047.1">
    <property type="nucleotide sequence ID" value="NZ_CP089291.1"/>
</dbReference>